<accession>A0A3D9BVY2</accession>
<dbReference type="RefSeq" id="WP_115978945.1">
    <property type="nucleotide sequence ID" value="NZ_QOHR01000005.1"/>
</dbReference>
<dbReference type="AlphaFoldDB" id="A0A3D9BVY2"/>
<proteinExistence type="predicted"/>
<evidence type="ECO:0000313" key="1">
    <source>
        <dbReference type="EMBL" id="REC57690.1"/>
    </source>
</evidence>
<keyword evidence="2" id="KW-1185">Reference proteome</keyword>
<sequence length="162" mass="17043">MNRIVTLDTEDAAARPAATGDMRALVLAPSVDALRIAREELAERFGAVETVTSTTQVLAELARQPDMLSRTLLILDLEAMGGIGAAYETLRGLRTLYPQVAVVLVAPNAGAQDFGRTRLAICDATLGGTPAGEDLDLALFAGLRNNAAWRARLAEAEAPDAA</sequence>
<evidence type="ECO:0000313" key="2">
    <source>
        <dbReference type="Proteomes" id="UP000257131"/>
    </source>
</evidence>
<dbReference type="EMBL" id="QOHR01000005">
    <property type="protein sequence ID" value="REC57690.1"/>
    <property type="molecule type" value="Genomic_DNA"/>
</dbReference>
<protein>
    <recommendedName>
        <fullName evidence="3">Response regulator</fullName>
    </recommendedName>
</protein>
<evidence type="ECO:0008006" key="3">
    <source>
        <dbReference type="Google" id="ProtNLM"/>
    </source>
</evidence>
<name>A0A3D9BVY2_9RHOB</name>
<dbReference type="OrthoDB" id="7743921at2"/>
<organism evidence="1 2">
    <name type="scientific">Rhodosalinus sediminis</name>
    <dbReference type="NCBI Taxonomy" id="1940533"/>
    <lineage>
        <taxon>Bacteria</taxon>
        <taxon>Pseudomonadati</taxon>
        <taxon>Pseudomonadota</taxon>
        <taxon>Alphaproteobacteria</taxon>
        <taxon>Rhodobacterales</taxon>
        <taxon>Paracoccaceae</taxon>
        <taxon>Rhodosalinus</taxon>
    </lineage>
</organism>
<comment type="caution">
    <text evidence="1">The sequence shown here is derived from an EMBL/GenBank/DDBJ whole genome shotgun (WGS) entry which is preliminary data.</text>
</comment>
<gene>
    <name evidence="1" type="ORF">DRV84_05825</name>
</gene>
<reference evidence="1 2" key="1">
    <citation type="journal article" date="2017" name="Int. J. Syst. Evol. Microbiol.">
        <title>Rhodosalinus sediminis gen. nov., sp. nov., isolated from marine saltern.</title>
        <authorList>
            <person name="Guo L.Y."/>
            <person name="Ling S.K."/>
            <person name="Li C.M."/>
            <person name="Chen G.J."/>
            <person name="Du Z.J."/>
        </authorList>
    </citation>
    <scope>NUCLEOTIDE SEQUENCE [LARGE SCALE GENOMIC DNA]</scope>
    <source>
        <strain evidence="1 2">WDN1C137</strain>
    </source>
</reference>
<dbReference type="Proteomes" id="UP000257131">
    <property type="component" value="Unassembled WGS sequence"/>
</dbReference>